<dbReference type="InterPro" id="IPR011059">
    <property type="entry name" value="Metal-dep_hydrolase_composite"/>
</dbReference>
<feature type="domain" description="Amidohydrolase-related" evidence="4">
    <location>
        <begin position="71"/>
        <end position="406"/>
    </location>
</feature>
<dbReference type="CDD" id="cd01309">
    <property type="entry name" value="Met_dep_hydrolase_C"/>
    <property type="match status" value="1"/>
</dbReference>
<dbReference type="SUPFAM" id="SSF51338">
    <property type="entry name" value="Composite domain of metallo-dependent hydrolases"/>
    <property type="match status" value="1"/>
</dbReference>
<reference evidence="5 6" key="1">
    <citation type="submission" date="2023-05" db="EMBL/GenBank/DDBJ databases">
        <authorList>
            <person name="Guo Y."/>
        </authorList>
    </citation>
    <scope>NUCLEOTIDE SEQUENCE [LARGE SCALE GENOMIC DNA]</scope>
    <source>
        <strain evidence="5 6">GR2756</strain>
    </source>
</reference>
<comment type="similarity">
    <text evidence="1">Belongs to the metallo-dependent hydrolases superfamily. NagA family.</text>
</comment>
<dbReference type="SUPFAM" id="SSF51556">
    <property type="entry name" value="Metallo-dependent hydrolases"/>
    <property type="match status" value="1"/>
</dbReference>
<gene>
    <name evidence="5" type="ORF">RQX22_06870</name>
</gene>
<dbReference type="Gene3D" id="3.20.20.140">
    <property type="entry name" value="Metal-dependent hydrolases"/>
    <property type="match status" value="1"/>
</dbReference>
<dbReference type="EMBL" id="JAVUPU010000003">
    <property type="protein sequence ID" value="MDT9598667.1"/>
    <property type="molecule type" value="Genomic_DNA"/>
</dbReference>
<sequence>MALEADASLYQSTYQPGASAPTAFTHATILDGAGDQIDDATVLLAEGKVVAVGTNVAIPPGTKVVDARGRWVTPGIIDVHSHLGVYASPLVKSLSDGNEISDPNTAEVWAEHSVWPQDPAFSRARAGGVTTLQILPGSTNLFAGRSVVLRNVRSVTVQGMKFPGAGQGLKMACGENPKTVYGDMRRAPSSRMGSMAGYRAAWIRASDYRQRWDAYEKAKAANPAASPPPRDLELESMAAALRGDIRVHIHCYRADEIAQMFDLAKEFDYQIATIEHAVEGYKLGDLFRRNGACASMWADMWGYKMEMQDGIPENVAMVASKGNCAIVHSDSDDRIQQLNQDAAKAMFAGRRMGMEISKATAWSWISGNPARALGIDDQTGTLAPGKRADVVLWSGDPFSVYTRADLVLVDGTVTYDRRDPSIDQGSDFDLGHPSARKAS</sequence>
<dbReference type="RefSeq" id="WP_315724918.1">
    <property type="nucleotide sequence ID" value="NZ_JAVUPU010000003.1"/>
</dbReference>
<protein>
    <submittedName>
        <fullName evidence="5">Amidohydrolase</fullName>
    </submittedName>
</protein>
<keyword evidence="2" id="KW-0378">Hydrolase</keyword>
<evidence type="ECO:0000259" key="4">
    <source>
        <dbReference type="Pfam" id="PF01979"/>
    </source>
</evidence>
<accession>A0ABU3Q5U0</accession>
<dbReference type="Pfam" id="PF01979">
    <property type="entry name" value="Amidohydro_1"/>
    <property type="match status" value="1"/>
</dbReference>
<proteinExistence type="inferred from homology"/>
<evidence type="ECO:0000313" key="6">
    <source>
        <dbReference type="Proteomes" id="UP001259572"/>
    </source>
</evidence>
<evidence type="ECO:0000313" key="5">
    <source>
        <dbReference type="EMBL" id="MDT9598667.1"/>
    </source>
</evidence>
<dbReference type="InterPro" id="IPR006680">
    <property type="entry name" value="Amidohydro-rel"/>
</dbReference>
<organism evidence="5 6">
    <name type="scientific">Sphingosinicella rhizophila</name>
    <dbReference type="NCBI Taxonomy" id="3050082"/>
    <lineage>
        <taxon>Bacteria</taxon>
        <taxon>Pseudomonadati</taxon>
        <taxon>Pseudomonadota</taxon>
        <taxon>Alphaproteobacteria</taxon>
        <taxon>Sphingomonadales</taxon>
        <taxon>Sphingosinicellaceae</taxon>
        <taxon>Sphingosinicella</taxon>
    </lineage>
</organism>
<evidence type="ECO:0000256" key="3">
    <source>
        <dbReference type="SAM" id="MobiDB-lite"/>
    </source>
</evidence>
<evidence type="ECO:0000256" key="2">
    <source>
        <dbReference type="ARBA" id="ARBA00022801"/>
    </source>
</evidence>
<dbReference type="PANTHER" id="PTHR11113:SF14">
    <property type="entry name" value="N-ACETYLGLUCOSAMINE-6-PHOSPHATE DEACETYLASE"/>
    <property type="match status" value="1"/>
</dbReference>
<dbReference type="PANTHER" id="PTHR11113">
    <property type="entry name" value="N-ACETYLGLUCOSAMINE-6-PHOSPHATE DEACETYLASE"/>
    <property type="match status" value="1"/>
</dbReference>
<dbReference type="Gene3D" id="2.30.40.10">
    <property type="entry name" value="Urease, subunit C, domain 1"/>
    <property type="match status" value="1"/>
</dbReference>
<feature type="region of interest" description="Disordered" evidence="3">
    <location>
        <begin position="420"/>
        <end position="439"/>
    </location>
</feature>
<dbReference type="Proteomes" id="UP001259572">
    <property type="component" value="Unassembled WGS sequence"/>
</dbReference>
<keyword evidence="6" id="KW-1185">Reference proteome</keyword>
<name>A0ABU3Q5U0_9SPHN</name>
<dbReference type="InterPro" id="IPR032466">
    <property type="entry name" value="Metal_Hydrolase"/>
</dbReference>
<comment type="caution">
    <text evidence="5">The sequence shown here is derived from an EMBL/GenBank/DDBJ whole genome shotgun (WGS) entry which is preliminary data.</text>
</comment>
<evidence type="ECO:0000256" key="1">
    <source>
        <dbReference type="ARBA" id="ARBA00010716"/>
    </source>
</evidence>